<keyword evidence="3" id="KW-0407">Ion channel</keyword>
<keyword evidence="3" id="KW-0813">Transport</keyword>
<evidence type="ECO:0000256" key="1">
    <source>
        <dbReference type="SAM" id="Phobius"/>
    </source>
</evidence>
<name>A0A8J8KES0_9BACI</name>
<dbReference type="EMBL" id="JABTTE010000013">
    <property type="protein sequence ID" value="NSL52120.1"/>
    <property type="molecule type" value="Genomic_DNA"/>
</dbReference>
<keyword evidence="1" id="KW-0812">Transmembrane</keyword>
<dbReference type="SUPFAM" id="SSF81324">
    <property type="entry name" value="Voltage-gated potassium channels"/>
    <property type="match status" value="1"/>
</dbReference>
<sequence length="143" mass="16262">MLLVSIGSLLCIIYKSLEWLWLSDRFGRNQKHFLSIEYFVALIITYVILLIGFGFIYTFIEMAGYSIILESGQEIEPPFFHILGTCIYFSAVTLFSLGYGDIVPIGIGRWFAVVEALIGYLLPAAFVVRSVIYFEGSFFKERG</sequence>
<accession>A0A8J8KES0</accession>
<keyword evidence="3" id="KW-0406">Ion transport</keyword>
<gene>
    <name evidence="3" type="ORF">HR057_10180</name>
</gene>
<keyword evidence="1" id="KW-0472">Membrane</keyword>
<dbReference type="InterPro" id="IPR013099">
    <property type="entry name" value="K_chnl_dom"/>
</dbReference>
<dbReference type="Pfam" id="PF07885">
    <property type="entry name" value="Ion_trans_2"/>
    <property type="match status" value="1"/>
</dbReference>
<keyword evidence="1" id="KW-1133">Transmembrane helix</keyword>
<dbReference type="AlphaFoldDB" id="A0A8J8KES0"/>
<feature type="transmembrane region" description="Helical" evidence="1">
    <location>
        <begin position="34"/>
        <end position="59"/>
    </location>
</feature>
<comment type="caution">
    <text evidence="3">The sequence shown here is derived from an EMBL/GenBank/DDBJ whole genome shotgun (WGS) entry which is preliminary data.</text>
</comment>
<dbReference type="GO" id="GO:0034220">
    <property type="term" value="P:monoatomic ion transmembrane transport"/>
    <property type="evidence" value="ECO:0007669"/>
    <property type="project" value="UniProtKB-KW"/>
</dbReference>
<evidence type="ECO:0000313" key="4">
    <source>
        <dbReference type="Proteomes" id="UP000625804"/>
    </source>
</evidence>
<evidence type="ECO:0000313" key="3">
    <source>
        <dbReference type="EMBL" id="NSL52120.1"/>
    </source>
</evidence>
<protein>
    <submittedName>
        <fullName evidence="3">Two pore domain potassium channel family protein</fullName>
    </submittedName>
</protein>
<dbReference type="Proteomes" id="UP000625804">
    <property type="component" value="Unassembled WGS sequence"/>
</dbReference>
<feature type="domain" description="Potassium channel" evidence="2">
    <location>
        <begin position="50"/>
        <end position="134"/>
    </location>
</feature>
<proteinExistence type="predicted"/>
<organism evidence="3 4">
    <name type="scientific">Calidifontibacillus erzurumensis</name>
    <dbReference type="NCBI Taxonomy" id="2741433"/>
    <lineage>
        <taxon>Bacteria</taxon>
        <taxon>Bacillati</taxon>
        <taxon>Bacillota</taxon>
        <taxon>Bacilli</taxon>
        <taxon>Bacillales</taxon>
        <taxon>Bacillaceae</taxon>
        <taxon>Calidifontibacillus/Schinkia group</taxon>
        <taxon>Calidifontibacillus</taxon>
    </lineage>
</organism>
<keyword evidence="4" id="KW-1185">Reference proteome</keyword>
<dbReference type="Gene3D" id="1.10.287.70">
    <property type="match status" value="1"/>
</dbReference>
<dbReference type="RefSeq" id="WP_173731329.1">
    <property type="nucleotide sequence ID" value="NZ_JABTTE010000013.1"/>
</dbReference>
<evidence type="ECO:0000259" key="2">
    <source>
        <dbReference type="Pfam" id="PF07885"/>
    </source>
</evidence>
<feature type="transmembrane region" description="Helical" evidence="1">
    <location>
        <begin position="111"/>
        <end position="134"/>
    </location>
</feature>
<reference evidence="3" key="1">
    <citation type="submission" date="2020-06" db="EMBL/GenBank/DDBJ databases">
        <title>A novel thermopfilic bacterium from Erzurum, Turkey.</title>
        <authorList>
            <person name="Adiguzel A."/>
            <person name="Ay H."/>
            <person name="Baltaci M.O."/>
        </authorList>
    </citation>
    <scope>NUCLEOTIDE SEQUENCE</scope>
    <source>
        <strain evidence="3">P2</strain>
    </source>
</reference>
<feature type="transmembrane region" description="Helical" evidence="1">
    <location>
        <begin position="79"/>
        <end position="99"/>
    </location>
</feature>